<dbReference type="Pfam" id="PF00352">
    <property type="entry name" value="TBP"/>
    <property type="match status" value="2"/>
</dbReference>
<dbReference type="EMBL" id="QKKF02023962">
    <property type="protein sequence ID" value="RZF37543.1"/>
    <property type="molecule type" value="Genomic_DNA"/>
</dbReference>
<dbReference type="InterPro" id="IPR012295">
    <property type="entry name" value="TBP_dom_sf"/>
</dbReference>
<comment type="subcellular location">
    <subcellularLocation>
        <location evidence="2">Cytoplasm</location>
    </subcellularLocation>
    <subcellularLocation>
        <location evidence="1">Nucleus</location>
    </subcellularLocation>
</comment>
<accession>A0A482WVM1</accession>
<dbReference type="FunFam" id="3.30.310.10:FF:000005">
    <property type="entry name" value="TATA box-binding protein-like 1"/>
    <property type="match status" value="1"/>
</dbReference>
<reference evidence="12 13" key="1">
    <citation type="journal article" date="2017" name="Gigascience">
        <title>Genome sequence of the small brown planthopper, Laodelphax striatellus.</title>
        <authorList>
            <person name="Zhu J."/>
            <person name="Jiang F."/>
            <person name="Wang X."/>
            <person name="Yang P."/>
            <person name="Bao Y."/>
            <person name="Zhao W."/>
            <person name="Wang W."/>
            <person name="Lu H."/>
            <person name="Wang Q."/>
            <person name="Cui N."/>
            <person name="Li J."/>
            <person name="Chen X."/>
            <person name="Luo L."/>
            <person name="Yu J."/>
            <person name="Kang L."/>
            <person name="Cui F."/>
        </authorList>
    </citation>
    <scope>NUCLEOTIDE SEQUENCE [LARGE SCALE GENOMIC DNA]</scope>
    <source>
        <strain evidence="12">Lst14</strain>
    </source>
</reference>
<dbReference type="FunFam" id="3.30.310.10:FF:000009">
    <property type="entry name" value="TatA box-binding protein-like protein 1"/>
    <property type="match status" value="1"/>
</dbReference>
<keyword evidence="5" id="KW-0805">Transcription regulation</keyword>
<dbReference type="GO" id="GO:0006352">
    <property type="term" value="P:DNA-templated transcription initiation"/>
    <property type="evidence" value="ECO:0007669"/>
    <property type="project" value="InterPro"/>
</dbReference>
<dbReference type="GO" id="GO:0005634">
    <property type="term" value="C:nucleus"/>
    <property type="evidence" value="ECO:0007669"/>
    <property type="project" value="UniProtKB-SubCell"/>
</dbReference>
<sequence length="331" mass="37022">MAAVVQKNGMKPHVNGGLPPHHTHPHDHRVGVGVGVGVSEPPLRPAAVMNSEHVYIRQDVKGGEEGEEDEEVTCIKVVDDAPECTSDEPEIDIVINNVVCSFSVRCHLNLRQIALNGVNVEYRRENGMVTMKLRKPYTTASIWSSGKITCTGATSEEQSHVAARRFARLLQRLGFKTRFTNYRIVNVLGTCAMPFAIKINAFSEKHKPIAEYEPELHPGVTYKLKKPKATLKIFSTGSITVTAPSVLDVQQAIEHIYPLVLEFRKERSKEDEQLAEKRRGARKRTYSQMDRNGPPPPQPTPNNETDDDDDDDDFDDEDDDDDEVCAARAWP</sequence>
<evidence type="ECO:0000256" key="1">
    <source>
        <dbReference type="ARBA" id="ARBA00004123"/>
    </source>
</evidence>
<evidence type="ECO:0000313" key="13">
    <source>
        <dbReference type="Proteomes" id="UP000291343"/>
    </source>
</evidence>
<evidence type="ECO:0000256" key="8">
    <source>
        <dbReference type="ARBA" id="ARBA00023242"/>
    </source>
</evidence>
<keyword evidence="7" id="KW-0804">Transcription</keyword>
<dbReference type="SMR" id="A0A482WVM1"/>
<comment type="caution">
    <text evidence="12">The sequence shown here is derived from an EMBL/GenBank/DDBJ whole genome shotgun (WGS) entry which is preliminary data.</text>
</comment>
<feature type="compositionally biased region" description="Acidic residues" evidence="11">
    <location>
        <begin position="304"/>
        <end position="324"/>
    </location>
</feature>
<dbReference type="SUPFAM" id="SSF55945">
    <property type="entry name" value="TATA-box binding protein-like"/>
    <property type="match status" value="2"/>
</dbReference>
<dbReference type="PANTHER" id="PTHR10126">
    <property type="entry name" value="TATA-BOX BINDING PROTEIN"/>
    <property type="match status" value="1"/>
</dbReference>
<evidence type="ECO:0000256" key="7">
    <source>
        <dbReference type="ARBA" id="ARBA00023163"/>
    </source>
</evidence>
<proteinExistence type="inferred from homology"/>
<dbReference type="OrthoDB" id="2127950at2759"/>
<evidence type="ECO:0000256" key="5">
    <source>
        <dbReference type="ARBA" id="ARBA00023015"/>
    </source>
</evidence>
<evidence type="ECO:0000256" key="3">
    <source>
        <dbReference type="ARBA" id="ARBA00005560"/>
    </source>
</evidence>
<feature type="region of interest" description="Disordered" evidence="11">
    <location>
        <begin position="268"/>
        <end position="331"/>
    </location>
</feature>
<feature type="region of interest" description="Disordered" evidence="11">
    <location>
        <begin position="1"/>
        <end position="25"/>
    </location>
</feature>
<evidence type="ECO:0000256" key="4">
    <source>
        <dbReference type="ARBA" id="ARBA00022490"/>
    </source>
</evidence>
<keyword evidence="4" id="KW-0963">Cytoplasm</keyword>
<protein>
    <recommendedName>
        <fullName evidence="9">TATA box-binding protein-like 1</fullName>
    </recommendedName>
    <alternativeName>
        <fullName evidence="10">TBP-like factor</fullName>
    </alternativeName>
</protein>
<name>A0A482WVM1_LAOST</name>
<evidence type="ECO:0000256" key="11">
    <source>
        <dbReference type="SAM" id="MobiDB-lite"/>
    </source>
</evidence>
<keyword evidence="6" id="KW-0238">DNA-binding</keyword>
<keyword evidence="8" id="KW-0539">Nucleus</keyword>
<evidence type="ECO:0000256" key="6">
    <source>
        <dbReference type="ARBA" id="ARBA00023125"/>
    </source>
</evidence>
<evidence type="ECO:0000256" key="10">
    <source>
        <dbReference type="ARBA" id="ARBA00033173"/>
    </source>
</evidence>
<feature type="compositionally biased region" description="Basic and acidic residues" evidence="11">
    <location>
        <begin position="268"/>
        <end position="278"/>
    </location>
</feature>
<evidence type="ECO:0000313" key="12">
    <source>
        <dbReference type="EMBL" id="RZF37543.1"/>
    </source>
</evidence>
<dbReference type="CDD" id="cd04517">
    <property type="entry name" value="TLF"/>
    <property type="match status" value="1"/>
</dbReference>
<dbReference type="Proteomes" id="UP000291343">
    <property type="component" value="Unassembled WGS sequence"/>
</dbReference>
<dbReference type="Gene3D" id="3.30.310.10">
    <property type="entry name" value="TATA-Binding Protein"/>
    <property type="match status" value="2"/>
</dbReference>
<gene>
    <name evidence="12" type="ORF">LSTR_LSTR008581</name>
</gene>
<dbReference type="GO" id="GO:0005737">
    <property type="term" value="C:cytoplasm"/>
    <property type="evidence" value="ECO:0007669"/>
    <property type="project" value="UniProtKB-SubCell"/>
</dbReference>
<dbReference type="STRING" id="195883.A0A482WVM1"/>
<comment type="similarity">
    <text evidence="3">Belongs to the TBP family.</text>
</comment>
<organism evidence="12 13">
    <name type="scientific">Laodelphax striatellus</name>
    <name type="common">Small brown planthopper</name>
    <name type="synonym">Delphax striatella</name>
    <dbReference type="NCBI Taxonomy" id="195883"/>
    <lineage>
        <taxon>Eukaryota</taxon>
        <taxon>Metazoa</taxon>
        <taxon>Ecdysozoa</taxon>
        <taxon>Arthropoda</taxon>
        <taxon>Hexapoda</taxon>
        <taxon>Insecta</taxon>
        <taxon>Pterygota</taxon>
        <taxon>Neoptera</taxon>
        <taxon>Paraneoptera</taxon>
        <taxon>Hemiptera</taxon>
        <taxon>Auchenorrhyncha</taxon>
        <taxon>Fulgoroidea</taxon>
        <taxon>Delphacidae</taxon>
        <taxon>Criomorphinae</taxon>
        <taxon>Laodelphax</taxon>
    </lineage>
</organism>
<dbReference type="AlphaFoldDB" id="A0A482WVM1"/>
<evidence type="ECO:0000256" key="2">
    <source>
        <dbReference type="ARBA" id="ARBA00004496"/>
    </source>
</evidence>
<dbReference type="InterPro" id="IPR015445">
    <property type="entry name" value="TBP-like"/>
</dbReference>
<dbReference type="InterPro" id="IPR000814">
    <property type="entry name" value="TBP"/>
</dbReference>
<dbReference type="GO" id="GO:0003677">
    <property type="term" value="F:DNA binding"/>
    <property type="evidence" value="ECO:0007669"/>
    <property type="project" value="UniProtKB-KW"/>
</dbReference>
<dbReference type="InParanoid" id="A0A482WVM1"/>
<keyword evidence="13" id="KW-1185">Reference proteome</keyword>
<evidence type="ECO:0000256" key="9">
    <source>
        <dbReference type="ARBA" id="ARBA00023474"/>
    </source>
</evidence>
<dbReference type="PRINTS" id="PR00686">
    <property type="entry name" value="TIFACTORIID"/>
</dbReference>